<keyword evidence="3" id="KW-0804">Transcription</keyword>
<feature type="domain" description="HTH crp-type" evidence="4">
    <location>
        <begin position="130"/>
        <end position="204"/>
    </location>
</feature>
<evidence type="ECO:0000259" key="4">
    <source>
        <dbReference type="PROSITE" id="PS51063"/>
    </source>
</evidence>
<dbReference type="SUPFAM" id="SSF51206">
    <property type="entry name" value="cAMP-binding domain-like"/>
    <property type="match status" value="1"/>
</dbReference>
<name>A0A1Z4GFR3_9CYAN</name>
<dbReference type="AlphaFoldDB" id="A0A1Z4GFR3"/>
<dbReference type="Proteomes" id="UP000218287">
    <property type="component" value="Chromosome"/>
</dbReference>
<dbReference type="PROSITE" id="PS00042">
    <property type="entry name" value="HTH_CRP_1"/>
    <property type="match status" value="1"/>
</dbReference>
<dbReference type="InterPro" id="IPR018490">
    <property type="entry name" value="cNMP-bd_dom_sf"/>
</dbReference>
<dbReference type="InterPro" id="IPR014710">
    <property type="entry name" value="RmlC-like_jellyroll"/>
</dbReference>
<dbReference type="InterPro" id="IPR036390">
    <property type="entry name" value="WH_DNA-bd_sf"/>
</dbReference>
<dbReference type="Pfam" id="PF13545">
    <property type="entry name" value="HTH_Crp_2"/>
    <property type="match status" value="1"/>
</dbReference>
<dbReference type="Gene3D" id="1.10.10.10">
    <property type="entry name" value="Winged helix-like DNA-binding domain superfamily/Winged helix DNA-binding domain"/>
    <property type="match status" value="1"/>
</dbReference>
<dbReference type="InterPro" id="IPR018335">
    <property type="entry name" value="Tscrpt_reg_HTH_Crp-type_CS"/>
</dbReference>
<evidence type="ECO:0000313" key="5">
    <source>
        <dbReference type="EMBL" id="BAY16342.1"/>
    </source>
</evidence>
<dbReference type="CDD" id="cd00092">
    <property type="entry name" value="HTH_CRP"/>
    <property type="match status" value="1"/>
</dbReference>
<dbReference type="InterPro" id="IPR036388">
    <property type="entry name" value="WH-like_DNA-bd_sf"/>
</dbReference>
<evidence type="ECO:0000256" key="2">
    <source>
        <dbReference type="ARBA" id="ARBA00023125"/>
    </source>
</evidence>
<dbReference type="PROSITE" id="PS51063">
    <property type="entry name" value="HTH_CRP_2"/>
    <property type="match status" value="1"/>
</dbReference>
<keyword evidence="2" id="KW-0238">DNA-binding</keyword>
<reference evidence="5 6" key="1">
    <citation type="submission" date="2017-06" db="EMBL/GenBank/DDBJ databases">
        <title>Genome sequencing of cyanobaciteial culture collection at National Institute for Environmental Studies (NIES).</title>
        <authorList>
            <person name="Hirose Y."/>
            <person name="Shimura Y."/>
            <person name="Fujisawa T."/>
            <person name="Nakamura Y."/>
            <person name="Kawachi M."/>
        </authorList>
    </citation>
    <scope>NUCLEOTIDE SEQUENCE [LARGE SCALE GENOMIC DNA]</scope>
    <source>
        <strain evidence="5 6">NIES-21</strain>
    </source>
</reference>
<protein>
    <submittedName>
        <fullName evidence="5">Putative transcriptional regulator, Crp/Fnr family protein</fullName>
    </submittedName>
</protein>
<evidence type="ECO:0000256" key="3">
    <source>
        <dbReference type="ARBA" id="ARBA00023163"/>
    </source>
</evidence>
<dbReference type="GO" id="GO:0003700">
    <property type="term" value="F:DNA-binding transcription factor activity"/>
    <property type="evidence" value="ECO:0007669"/>
    <property type="project" value="InterPro"/>
</dbReference>
<gene>
    <name evidence="5" type="ORF">NIES21_21680</name>
</gene>
<proteinExistence type="predicted"/>
<accession>A0A1Z4GFR3</accession>
<sequence>MYTTVNTSKNRTIIMVSLHSSLSNAPAKNAKQHFTRRSFLPDQQNVLWQIEKGFVRTFTYLEDGTTVALGLWGPGDIIGKVLSKMEPYQMECLTKVEVKSLLMENWYQAQETLLAHIQQAEELMVIRSYKKVDTMLIKLLAWLSKKFGSQVEQGRLIDMRLTHEDLAEMLGSTRVTITRILGQFEEEGLIDRLSLHRIVVREEDIWYYEI</sequence>
<dbReference type="SUPFAM" id="SSF46785">
    <property type="entry name" value="Winged helix' DNA-binding domain"/>
    <property type="match status" value="1"/>
</dbReference>
<dbReference type="Gene3D" id="2.60.120.10">
    <property type="entry name" value="Jelly Rolls"/>
    <property type="match status" value="1"/>
</dbReference>
<dbReference type="GO" id="GO:0003677">
    <property type="term" value="F:DNA binding"/>
    <property type="evidence" value="ECO:0007669"/>
    <property type="project" value="UniProtKB-KW"/>
</dbReference>
<organism evidence="5 6">
    <name type="scientific">Anabaenopsis circularis NIES-21</name>
    <dbReference type="NCBI Taxonomy" id="1085406"/>
    <lineage>
        <taxon>Bacteria</taxon>
        <taxon>Bacillati</taxon>
        <taxon>Cyanobacteriota</taxon>
        <taxon>Cyanophyceae</taxon>
        <taxon>Nostocales</taxon>
        <taxon>Nodulariaceae</taxon>
        <taxon>Anabaenopsis</taxon>
    </lineage>
</organism>
<evidence type="ECO:0000256" key="1">
    <source>
        <dbReference type="ARBA" id="ARBA00023015"/>
    </source>
</evidence>
<dbReference type="InterPro" id="IPR012318">
    <property type="entry name" value="HTH_CRP"/>
</dbReference>
<keyword evidence="6" id="KW-1185">Reference proteome</keyword>
<evidence type="ECO:0000313" key="6">
    <source>
        <dbReference type="Proteomes" id="UP000218287"/>
    </source>
</evidence>
<dbReference type="EMBL" id="AP018174">
    <property type="protein sequence ID" value="BAY16342.1"/>
    <property type="molecule type" value="Genomic_DNA"/>
</dbReference>
<dbReference type="PRINTS" id="PR00034">
    <property type="entry name" value="HTHCRP"/>
</dbReference>
<keyword evidence="1" id="KW-0805">Transcription regulation</keyword>
<dbReference type="SMART" id="SM00419">
    <property type="entry name" value="HTH_CRP"/>
    <property type="match status" value="1"/>
</dbReference>